<feature type="compositionally biased region" description="Basic and acidic residues" evidence="1">
    <location>
        <begin position="1"/>
        <end position="18"/>
    </location>
</feature>
<proteinExistence type="predicted"/>
<feature type="region of interest" description="Disordered" evidence="1">
    <location>
        <begin position="1"/>
        <end position="65"/>
    </location>
</feature>
<accession>A0ABX2EVI1</accession>
<gene>
    <name evidence="2" type="ORF">GC106_1590</name>
</gene>
<organism evidence="2 3">
    <name type="scientific">Kibdelosporangium persicum</name>
    <dbReference type="NCBI Taxonomy" id="2698649"/>
    <lineage>
        <taxon>Bacteria</taxon>
        <taxon>Bacillati</taxon>
        <taxon>Actinomycetota</taxon>
        <taxon>Actinomycetes</taxon>
        <taxon>Pseudonocardiales</taxon>
        <taxon>Pseudonocardiaceae</taxon>
        <taxon>Kibdelosporangium</taxon>
    </lineage>
</organism>
<sequence length="158" mass="18363">MTTIDPNDRRHEVRRNDAGDEAQANIDEATRNDDRMAETRADERTNGRVDGERVAEDRTDNRIPEDQAPVAARTRIFEDSDAEQYRAQWRELQAGFVDEPREAVREADALVTQMVETLTSQLNERKRALQGEWDSVDTEQLRVALQRYRSLFDQMVQI</sequence>
<evidence type="ECO:0000313" key="3">
    <source>
        <dbReference type="Proteomes" id="UP000763557"/>
    </source>
</evidence>
<protein>
    <submittedName>
        <fullName evidence="2">Uncharacterized protein</fullName>
    </submittedName>
</protein>
<evidence type="ECO:0000256" key="1">
    <source>
        <dbReference type="SAM" id="MobiDB-lite"/>
    </source>
</evidence>
<dbReference type="EMBL" id="JAAATY010000001">
    <property type="protein sequence ID" value="NRN62958.1"/>
    <property type="molecule type" value="Genomic_DNA"/>
</dbReference>
<dbReference type="RefSeq" id="WP_173123275.1">
    <property type="nucleotide sequence ID" value="NZ_CBCSGW010000022.1"/>
</dbReference>
<keyword evidence="3" id="KW-1185">Reference proteome</keyword>
<feature type="compositionally biased region" description="Basic and acidic residues" evidence="1">
    <location>
        <begin position="28"/>
        <end position="65"/>
    </location>
</feature>
<comment type="caution">
    <text evidence="2">The sequence shown here is derived from an EMBL/GenBank/DDBJ whole genome shotgun (WGS) entry which is preliminary data.</text>
</comment>
<evidence type="ECO:0000313" key="2">
    <source>
        <dbReference type="EMBL" id="NRN62958.1"/>
    </source>
</evidence>
<reference evidence="2 3" key="1">
    <citation type="submission" date="2020-01" db="EMBL/GenBank/DDBJ databases">
        <title>Kibdelosporangium persica a novel Actinomycetes from a hot desert in Iran.</title>
        <authorList>
            <person name="Safaei N."/>
            <person name="Zaburannyi N."/>
            <person name="Mueller R."/>
            <person name="Wink J."/>
        </authorList>
    </citation>
    <scope>NUCLEOTIDE SEQUENCE [LARGE SCALE GENOMIC DNA]</scope>
    <source>
        <strain evidence="2 3">4NS15</strain>
    </source>
</reference>
<name>A0ABX2EVI1_9PSEU</name>
<dbReference type="Proteomes" id="UP000763557">
    <property type="component" value="Unassembled WGS sequence"/>
</dbReference>